<organism evidence="2 3">
    <name type="scientific">Paracoccus onubensis</name>
    <dbReference type="NCBI Taxonomy" id="1675788"/>
    <lineage>
        <taxon>Bacteria</taxon>
        <taxon>Pseudomonadati</taxon>
        <taxon>Pseudomonadota</taxon>
        <taxon>Alphaproteobacteria</taxon>
        <taxon>Rhodobacterales</taxon>
        <taxon>Paracoccaceae</taxon>
        <taxon>Paracoccus</taxon>
    </lineage>
</organism>
<dbReference type="Proteomes" id="UP000284202">
    <property type="component" value="Unassembled WGS sequence"/>
</dbReference>
<sequence length="105" mass="11253">MANDLAEQSGSAGPRWSVFLTNRSFIAQVFALIFAALALFGVPLPIPADVAAEAVYGLAFAILSLWALVERLMGKTRTVWTRQQAYRAANEADALSRALKDAGAL</sequence>
<protein>
    <submittedName>
        <fullName evidence="2">Uncharacterized protein</fullName>
    </submittedName>
</protein>
<evidence type="ECO:0000313" key="3">
    <source>
        <dbReference type="Proteomes" id="UP000284202"/>
    </source>
</evidence>
<dbReference type="EMBL" id="QZCG01000004">
    <property type="protein sequence ID" value="RJE86400.1"/>
    <property type="molecule type" value="Genomic_DNA"/>
</dbReference>
<feature type="transmembrane region" description="Helical" evidence="1">
    <location>
        <begin position="25"/>
        <end position="44"/>
    </location>
</feature>
<evidence type="ECO:0000256" key="1">
    <source>
        <dbReference type="SAM" id="Phobius"/>
    </source>
</evidence>
<comment type="caution">
    <text evidence="2">The sequence shown here is derived from an EMBL/GenBank/DDBJ whole genome shotgun (WGS) entry which is preliminary data.</text>
</comment>
<keyword evidence="1" id="KW-0812">Transmembrane</keyword>
<keyword evidence="1" id="KW-0472">Membrane</keyword>
<name>A0A418SZR8_9RHOB</name>
<accession>A0A418SZR8</accession>
<gene>
    <name evidence="2" type="ORF">D3P04_06605</name>
</gene>
<reference evidence="3" key="1">
    <citation type="submission" date="2018-09" db="EMBL/GenBank/DDBJ databases">
        <title>Acidovorax cavernicola nov. sp. isolated from Gruta de las Maravillas (Aracena, Spain).</title>
        <authorList>
            <person name="Jurado V."/>
            <person name="Gutierrez-Patricio S."/>
            <person name="Gonzalez-Pimentel J.L."/>
            <person name="Miller A.Z."/>
            <person name="Laiz L."/>
            <person name="Saiz-Jimenez C."/>
        </authorList>
    </citation>
    <scope>NUCLEOTIDE SEQUENCE [LARGE SCALE GENOMIC DNA]</scope>
    <source>
        <strain evidence="3">1011MAR3C25</strain>
    </source>
</reference>
<keyword evidence="1" id="KW-1133">Transmembrane helix</keyword>
<keyword evidence="3" id="KW-1185">Reference proteome</keyword>
<proteinExistence type="predicted"/>
<dbReference type="AlphaFoldDB" id="A0A418SZR8"/>
<feature type="transmembrane region" description="Helical" evidence="1">
    <location>
        <begin position="50"/>
        <end position="69"/>
    </location>
</feature>
<evidence type="ECO:0000313" key="2">
    <source>
        <dbReference type="EMBL" id="RJE86400.1"/>
    </source>
</evidence>